<dbReference type="InterPro" id="IPR012340">
    <property type="entry name" value="NA-bd_OB-fold"/>
</dbReference>
<keyword evidence="2" id="KW-1185">Reference proteome</keyword>
<comment type="caution">
    <text evidence="1">The sequence shown here is derived from an EMBL/GenBank/DDBJ whole genome shotgun (WGS) entry which is preliminary data.</text>
</comment>
<evidence type="ECO:0000313" key="2">
    <source>
        <dbReference type="Proteomes" id="UP001214638"/>
    </source>
</evidence>
<dbReference type="AlphaFoldDB" id="A0AAD9PLX6"/>
<sequence>MQSEGKRQRCVDNVTPSSTKFNAATVPSLSLFSKASLIENPEISSSRTAIVEPDEDTSKTVSKESFSLRRATIDQYGCSSRFSPASVIENSENLSSNKLDVSCNLKNEHAIPTLGNFSKCEGADKLLNHWLFCDDPVTPRTPLHSFKRVPQNPSASTGSSFKLASENNCTTTSSETDVHQNGFATVKGFAPASITSNCYSKDDSLKTTCGQFGKASTLGQFIKPTAITPNVRNIDDAWKIYSKVVDNDSSKQTPIALAKLWSIYGNPLNTRASTADDFVFIRFPKDSESPITCCGLKDIGKMFYSIASQRVSKRKEIDRFGSEWICIKYRLFSSVACRKYTRELVKAIKNGTSIELALEEQPLPDPLLVLKRMLRCFWKEYQSNSEPTLATIVQGDAPPNSQVVVLVEDIKDSVLYLSDTNHLFNGIADNHVMALVEKNKITIGSKICLHGVYVIRVFGEEVDLGLSYNAISPAKGKKLGIQLRHCCTNIRELIGGAGNASMLDLIILKVLPVEFSIFFKNHNVVCLSEYEIRRLDGDENFFGLFDDIENVCPNCTFFVIDSKAALSIKDTCDDVKKLSKYLCDSSALLTIRNVNGESLMVLTPGTRFVISQIKVNKAPRFLESSVEESERIWLFGTNASNIKIREPVDFKDKVDRLWTKSTSKIHSLLFSKPALSLELDDAVLLKEDNYDGFFSEMDTPFVGQFCSLDVLVLHVGDITESKYGRYFRCFVVTSGMMLASINVTARFAHVTDVHGNNVDISFSLDKARLALQMLALNLCENVDKVGAPIDHLFFNLGNVEYVGYYKDANVYNFHLVSTRFCLSPRKFVSKLETLVHNNKLITRSNTRKMALETLQMPSVENICRKFARIIVNLRMQALELINCSDPISAKFAATLA</sequence>
<dbReference type="EMBL" id="JALLKP010000002">
    <property type="protein sequence ID" value="KAK2196832.1"/>
    <property type="molecule type" value="Genomic_DNA"/>
</dbReference>
<proteinExistence type="predicted"/>
<protein>
    <submittedName>
        <fullName evidence="1">Nucleic acid-binding</fullName>
    </submittedName>
</protein>
<dbReference type="SUPFAM" id="SSF50249">
    <property type="entry name" value="Nucleic acid-binding proteins"/>
    <property type="match status" value="1"/>
</dbReference>
<accession>A0AAD9PLX6</accession>
<reference evidence="1" key="1">
    <citation type="journal article" date="2023" name="Nat. Microbiol.">
        <title>Babesia duncani multi-omics identifies virulence factors and drug targets.</title>
        <authorList>
            <person name="Singh P."/>
            <person name="Lonardi S."/>
            <person name="Liang Q."/>
            <person name="Vydyam P."/>
            <person name="Khabirova E."/>
            <person name="Fang T."/>
            <person name="Gihaz S."/>
            <person name="Thekkiniath J."/>
            <person name="Munshi M."/>
            <person name="Abel S."/>
            <person name="Ciampossin L."/>
            <person name="Batugedara G."/>
            <person name="Gupta M."/>
            <person name="Lu X.M."/>
            <person name="Lenz T."/>
            <person name="Chakravarty S."/>
            <person name="Cornillot E."/>
            <person name="Hu Y."/>
            <person name="Ma W."/>
            <person name="Gonzalez L.M."/>
            <person name="Sanchez S."/>
            <person name="Estrada K."/>
            <person name="Sanchez-Flores A."/>
            <person name="Montero E."/>
            <person name="Harb O.S."/>
            <person name="Le Roch K.G."/>
            <person name="Mamoun C.B."/>
        </authorList>
    </citation>
    <scope>NUCLEOTIDE SEQUENCE</scope>
    <source>
        <strain evidence="1">WA1</strain>
    </source>
</reference>
<dbReference type="GeneID" id="94336379"/>
<dbReference type="RefSeq" id="XP_067803674.1">
    <property type="nucleotide sequence ID" value="XM_067947110.1"/>
</dbReference>
<dbReference type="KEGG" id="bdw:94336379"/>
<dbReference type="Proteomes" id="UP001214638">
    <property type="component" value="Unassembled WGS sequence"/>
</dbReference>
<evidence type="ECO:0000313" key="1">
    <source>
        <dbReference type="EMBL" id="KAK2196832.1"/>
    </source>
</evidence>
<name>A0AAD9PLX6_9APIC</name>
<organism evidence="1 2">
    <name type="scientific">Babesia duncani</name>
    <dbReference type="NCBI Taxonomy" id="323732"/>
    <lineage>
        <taxon>Eukaryota</taxon>
        <taxon>Sar</taxon>
        <taxon>Alveolata</taxon>
        <taxon>Apicomplexa</taxon>
        <taxon>Aconoidasida</taxon>
        <taxon>Piroplasmida</taxon>
        <taxon>Babesiidae</taxon>
        <taxon>Babesia</taxon>
    </lineage>
</organism>
<gene>
    <name evidence="1" type="ORF">BdWA1_002081</name>
</gene>